<dbReference type="EMBL" id="UINC01017379">
    <property type="protein sequence ID" value="SVA71959.1"/>
    <property type="molecule type" value="Genomic_DNA"/>
</dbReference>
<evidence type="ECO:0000313" key="5">
    <source>
        <dbReference type="EMBL" id="SVA71959.1"/>
    </source>
</evidence>
<dbReference type="InterPro" id="IPR002835">
    <property type="entry name" value="CofC"/>
</dbReference>
<keyword evidence="4" id="KW-0342">GTP-binding</keyword>
<feature type="non-terminal residue" evidence="5">
    <location>
        <position position="159"/>
    </location>
</feature>
<evidence type="ECO:0000256" key="3">
    <source>
        <dbReference type="ARBA" id="ARBA00022741"/>
    </source>
</evidence>
<accession>A0A381Y4E7</accession>
<proteinExistence type="predicted"/>
<dbReference type="InterPro" id="IPR029044">
    <property type="entry name" value="Nucleotide-diphossugar_trans"/>
</dbReference>
<dbReference type="PANTHER" id="PTHR40392:SF1">
    <property type="entry name" value="2-PHOSPHO-L-LACTATE GUANYLYLTRANSFERASE"/>
    <property type="match status" value="1"/>
</dbReference>
<dbReference type="Gene3D" id="3.90.550.10">
    <property type="entry name" value="Spore Coat Polysaccharide Biosynthesis Protein SpsA, Chain A"/>
    <property type="match status" value="1"/>
</dbReference>
<keyword evidence="2" id="KW-0548">Nucleotidyltransferase</keyword>
<name>A0A381Y4E7_9ZZZZ</name>
<sequence length="159" mass="17114">MGNIDAHTHKPWVVLPVKAVEQSNSRLKPLLSPTEREQLTLTMLEDVVDTLGCVSDLGGLLVVTGCPIVKEYLSKLDVIYLEEGGRPELNSAINKGVKFLEKMGIRKFFTIPGDVPLLAVAEINQLTACLRSTEGIILVPAHDGAGTNSIASSIPIQIT</sequence>
<organism evidence="5">
    <name type="scientific">marine metagenome</name>
    <dbReference type="NCBI Taxonomy" id="408172"/>
    <lineage>
        <taxon>unclassified sequences</taxon>
        <taxon>metagenomes</taxon>
        <taxon>ecological metagenomes</taxon>
    </lineage>
</organism>
<keyword evidence="3" id="KW-0547">Nucleotide-binding</keyword>
<evidence type="ECO:0000256" key="1">
    <source>
        <dbReference type="ARBA" id="ARBA00022679"/>
    </source>
</evidence>
<evidence type="ECO:0000256" key="4">
    <source>
        <dbReference type="ARBA" id="ARBA00023134"/>
    </source>
</evidence>
<evidence type="ECO:0000256" key="2">
    <source>
        <dbReference type="ARBA" id="ARBA00022695"/>
    </source>
</evidence>
<dbReference type="GO" id="GO:0005525">
    <property type="term" value="F:GTP binding"/>
    <property type="evidence" value="ECO:0007669"/>
    <property type="project" value="UniProtKB-KW"/>
</dbReference>
<dbReference type="GO" id="GO:0043814">
    <property type="term" value="F:phospholactate guanylyltransferase activity"/>
    <property type="evidence" value="ECO:0007669"/>
    <property type="project" value="InterPro"/>
</dbReference>
<gene>
    <name evidence="5" type="ORF">METZ01_LOCUS124813</name>
</gene>
<dbReference type="AlphaFoldDB" id="A0A381Y4E7"/>
<reference evidence="5" key="1">
    <citation type="submission" date="2018-05" db="EMBL/GenBank/DDBJ databases">
        <authorList>
            <person name="Lanie J.A."/>
            <person name="Ng W.-L."/>
            <person name="Kazmierczak K.M."/>
            <person name="Andrzejewski T.M."/>
            <person name="Davidsen T.M."/>
            <person name="Wayne K.J."/>
            <person name="Tettelin H."/>
            <person name="Glass J.I."/>
            <person name="Rusch D."/>
            <person name="Podicherti R."/>
            <person name="Tsui H.-C.T."/>
            <person name="Winkler M.E."/>
        </authorList>
    </citation>
    <scope>NUCLEOTIDE SEQUENCE</scope>
</reference>
<keyword evidence="1" id="KW-0808">Transferase</keyword>
<protein>
    <recommendedName>
        <fullName evidence="6">MobA-like NTP transferase domain-containing protein</fullName>
    </recommendedName>
</protein>
<dbReference type="PANTHER" id="PTHR40392">
    <property type="entry name" value="2-PHOSPHO-L-LACTATE GUANYLYLTRANSFERASE"/>
    <property type="match status" value="1"/>
</dbReference>
<evidence type="ECO:0008006" key="6">
    <source>
        <dbReference type="Google" id="ProtNLM"/>
    </source>
</evidence>
<dbReference type="SUPFAM" id="SSF53448">
    <property type="entry name" value="Nucleotide-diphospho-sugar transferases"/>
    <property type="match status" value="1"/>
</dbReference>
<dbReference type="Pfam" id="PF01983">
    <property type="entry name" value="CofC"/>
    <property type="match status" value="1"/>
</dbReference>